<evidence type="ECO:0000313" key="3">
    <source>
        <dbReference type="Proteomes" id="UP000664357"/>
    </source>
</evidence>
<gene>
    <name evidence="2" type="ORF">JZO67_004366</name>
</gene>
<evidence type="ECO:0008006" key="4">
    <source>
        <dbReference type="Google" id="ProtNLM"/>
    </source>
</evidence>
<comment type="caution">
    <text evidence="2">The sequence shown here is derived from an EMBL/GenBank/DDBJ whole genome shotgun (WGS) entry which is preliminary data.</text>
</comment>
<organism evidence="2 3">
    <name type="scientific">Candidatus Enterococcus ferrettii</name>
    <dbReference type="NCBI Taxonomy" id="2815324"/>
    <lineage>
        <taxon>Bacteria</taxon>
        <taxon>Bacillati</taxon>
        <taxon>Bacillota</taxon>
        <taxon>Bacilli</taxon>
        <taxon>Lactobacillales</taxon>
        <taxon>Enterococcaceae</taxon>
        <taxon>Enterococcus</taxon>
    </lineage>
</organism>
<feature type="transmembrane region" description="Helical" evidence="1">
    <location>
        <begin position="50"/>
        <end position="67"/>
    </location>
</feature>
<dbReference type="EMBL" id="JAFREL020000004">
    <property type="protein sequence ID" value="MEO1772384.1"/>
    <property type="molecule type" value="Genomic_DNA"/>
</dbReference>
<reference evidence="2 3" key="1">
    <citation type="submission" date="2021-03" db="EMBL/GenBank/DDBJ databases">
        <authorList>
            <person name="Gilmore M.S."/>
            <person name="Schwartzman J."/>
            <person name="Van Tyne D."/>
            <person name="Martin M."/>
            <person name="Earl A.M."/>
            <person name="Manson A.L."/>
            <person name="Straub T."/>
            <person name="Salamzade R."/>
            <person name="Saavedra J."/>
            <person name="Lebreton F."/>
            <person name="Prichula J."/>
            <person name="Schaufler K."/>
            <person name="Gaca A."/>
            <person name="Sgardioli B."/>
            <person name="Wagenaar J."/>
            <person name="Strong T."/>
        </authorList>
    </citation>
    <scope>NUCLEOTIDE SEQUENCE [LARGE SCALE GENOMIC DNA]</scope>
    <source>
        <strain evidence="2 3">665A</strain>
    </source>
</reference>
<name>A0ABV0EUT0_9ENTE</name>
<sequence>MTFYGINYIENQTSLNDYIKYGIIFLALIFMIVAFSLYMRHRIQTKYRDLSIMLFLLLVFMLGVQYSDYAQNQSRYTQSSQMVAFVKEVANEFAIDQEDVLVNSVQLTDGVVVKIQDTYYTVNLSADQSSYRLTETYLMNTQVEISK</sequence>
<keyword evidence="1" id="KW-0472">Membrane</keyword>
<proteinExistence type="predicted"/>
<keyword evidence="1" id="KW-0812">Transmembrane</keyword>
<evidence type="ECO:0000313" key="2">
    <source>
        <dbReference type="EMBL" id="MEO1772384.1"/>
    </source>
</evidence>
<dbReference type="Pfam" id="PF11694">
    <property type="entry name" value="DUF3290"/>
    <property type="match status" value="1"/>
</dbReference>
<keyword evidence="1" id="KW-1133">Transmembrane helix</keyword>
<dbReference type="InterPro" id="IPR021707">
    <property type="entry name" value="DUF3290"/>
</dbReference>
<dbReference type="Proteomes" id="UP000664357">
    <property type="component" value="Unassembled WGS sequence"/>
</dbReference>
<feature type="transmembrane region" description="Helical" evidence="1">
    <location>
        <begin position="18"/>
        <end position="38"/>
    </location>
</feature>
<accession>A0ABV0EUT0</accession>
<keyword evidence="3" id="KW-1185">Reference proteome</keyword>
<protein>
    <recommendedName>
        <fullName evidence="4">DUF3290 domain-containing protein</fullName>
    </recommendedName>
</protein>
<dbReference type="RefSeq" id="WP_207701725.1">
    <property type="nucleotide sequence ID" value="NZ_JAFREL020000004.1"/>
</dbReference>
<evidence type="ECO:0000256" key="1">
    <source>
        <dbReference type="SAM" id="Phobius"/>
    </source>
</evidence>
<reference evidence="2 3" key="2">
    <citation type="submission" date="2024-02" db="EMBL/GenBank/DDBJ databases">
        <title>The Genome Sequence of Enterococcus sp. DIV0159.</title>
        <authorList>
            <person name="Earl A."/>
            <person name="Manson A."/>
            <person name="Gilmore M."/>
            <person name="Sanders J."/>
            <person name="Shea T."/>
            <person name="Howe W."/>
            <person name="Livny J."/>
            <person name="Cuomo C."/>
            <person name="Neafsey D."/>
            <person name="Birren B."/>
        </authorList>
    </citation>
    <scope>NUCLEOTIDE SEQUENCE [LARGE SCALE GENOMIC DNA]</scope>
    <source>
        <strain evidence="2 3">665A</strain>
    </source>
</reference>